<gene>
    <name evidence="1" type="ORF">D3227_40090</name>
</gene>
<comment type="caution">
    <text evidence="1">The sequence shown here is derived from an EMBL/GenBank/DDBJ whole genome shotgun (WGS) entry which is preliminary data.</text>
</comment>
<protein>
    <submittedName>
        <fullName evidence="1">Uncharacterized protein</fullName>
    </submittedName>
</protein>
<sequence>MNIQSNLYRVASQTLTELPNPGMATLPSLWLNLPGETQKQIAQSLARLLLRMRSTSAPTAADRHVESIE</sequence>
<proteinExistence type="predicted"/>
<accession>A0A3A5JTG0</accession>
<keyword evidence="2" id="KW-1185">Reference proteome</keyword>
<reference evidence="1 2" key="1">
    <citation type="submission" date="2018-09" db="EMBL/GenBank/DDBJ databases">
        <title>Mesorhizobium carmichaelinearum sp. nov. isolated from Carmichaelinea spp. root nodules in New Zealand.</title>
        <authorList>
            <person name="De Meyer S.E."/>
        </authorList>
    </citation>
    <scope>NUCLEOTIDE SEQUENCE [LARGE SCALE GENOMIC DNA]</scope>
    <source>
        <strain evidence="1 2">ICMP19557</strain>
    </source>
</reference>
<name>A0A3A5JTG0_9HYPH</name>
<evidence type="ECO:0000313" key="1">
    <source>
        <dbReference type="EMBL" id="RJT20378.1"/>
    </source>
</evidence>
<evidence type="ECO:0000313" key="2">
    <source>
        <dbReference type="Proteomes" id="UP000272706"/>
    </source>
</evidence>
<dbReference type="EMBL" id="QZWZ01000133">
    <property type="protein sequence ID" value="RJT20378.1"/>
    <property type="molecule type" value="Genomic_DNA"/>
</dbReference>
<organism evidence="1 2">
    <name type="scientific">Mesorhizobium waimense</name>
    <dbReference type="NCBI Taxonomy" id="1300307"/>
    <lineage>
        <taxon>Bacteria</taxon>
        <taxon>Pseudomonadati</taxon>
        <taxon>Pseudomonadota</taxon>
        <taxon>Alphaproteobacteria</taxon>
        <taxon>Hyphomicrobiales</taxon>
        <taxon>Phyllobacteriaceae</taxon>
        <taxon>Mesorhizobium</taxon>
    </lineage>
</organism>
<dbReference type="Proteomes" id="UP000272706">
    <property type="component" value="Unassembled WGS sequence"/>
</dbReference>
<dbReference type="AlphaFoldDB" id="A0A3A5JTG0"/>